<dbReference type="InterPro" id="IPR011603">
    <property type="entry name" value="2oxoglutarate_DH_E1"/>
</dbReference>
<comment type="function">
    <text evidence="5">The 2-oxoglutarate dehydrogenase complex catalyzes the overall conversion of 2-oxoglutarate to succinyl-CoA and CO(2). It contains multiple copies of three enzymatic components: 2-oxoglutarate dehydrogenase (E1), dihydrolipoamide succinyltransferase (E2) and lipoamide dehydrogenase (E3).</text>
</comment>
<evidence type="ECO:0000259" key="8">
    <source>
        <dbReference type="Pfam" id="PF16078"/>
    </source>
</evidence>
<evidence type="ECO:0000256" key="1">
    <source>
        <dbReference type="ARBA" id="ARBA00001964"/>
    </source>
</evidence>
<evidence type="ECO:0000256" key="5">
    <source>
        <dbReference type="ARBA" id="ARBA00037426"/>
    </source>
</evidence>
<dbReference type="Pfam" id="PF16078">
    <property type="entry name" value="2-oxogl_dehyd_N"/>
    <property type="match status" value="1"/>
</dbReference>
<evidence type="ECO:0000256" key="2">
    <source>
        <dbReference type="ARBA" id="ARBA00006936"/>
    </source>
</evidence>
<dbReference type="GO" id="GO:0045252">
    <property type="term" value="C:oxoglutarate dehydrogenase complex"/>
    <property type="evidence" value="ECO:0007669"/>
    <property type="project" value="TreeGrafter"/>
</dbReference>
<dbReference type="GO" id="GO:0030976">
    <property type="term" value="F:thiamine pyrophosphate binding"/>
    <property type="evidence" value="ECO:0007669"/>
    <property type="project" value="InterPro"/>
</dbReference>
<dbReference type="InterPro" id="IPR032106">
    <property type="entry name" value="2-oxogl_dehyd_N"/>
</dbReference>
<feature type="domain" description="2-oxoglutarate dehydrogenase E1 component N-terminal" evidence="8">
    <location>
        <begin position="58"/>
        <end position="96"/>
    </location>
</feature>
<organism evidence="9">
    <name type="scientific">Ixodes ricinus</name>
    <name type="common">Common tick</name>
    <name type="synonym">Acarus ricinus</name>
    <dbReference type="NCBI Taxonomy" id="34613"/>
    <lineage>
        <taxon>Eukaryota</taxon>
        <taxon>Metazoa</taxon>
        <taxon>Ecdysozoa</taxon>
        <taxon>Arthropoda</taxon>
        <taxon>Chelicerata</taxon>
        <taxon>Arachnida</taxon>
        <taxon>Acari</taxon>
        <taxon>Parasitiformes</taxon>
        <taxon>Ixodida</taxon>
        <taxon>Ixodoidea</taxon>
        <taxon>Ixodidae</taxon>
        <taxon>Ixodinae</taxon>
        <taxon>Ixodes</taxon>
    </lineage>
</organism>
<dbReference type="PANTHER" id="PTHR23152">
    <property type="entry name" value="2-OXOGLUTARATE DEHYDROGENASE"/>
    <property type="match status" value="1"/>
</dbReference>
<name>A0A0K8RIE9_IXORI</name>
<dbReference type="GO" id="GO:0005739">
    <property type="term" value="C:mitochondrion"/>
    <property type="evidence" value="ECO:0007669"/>
    <property type="project" value="TreeGrafter"/>
</dbReference>
<dbReference type="EMBL" id="GADI01003529">
    <property type="protein sequence ID" value="JAA70279.1"/>
    <property type="molecule type" value="mRNA"/>
</dbReference>
<dbReference type="GO" id="GO:0004591">
    <property type="term" value="F:oxoglutarate dehydrogenase (succinyl-transferring) activity"/>
    <property type="evidence" value="ECO:0007669"/>
    <property type="project" value="TreeGrafter"/>
</dbReference>
<proteinExistence type="evidence at transcript level"/>
<keyword evidence="3" id="KW-0560">Oxidoreductase</keyword>
<evidence type="ECO:0000256" key="3">
    <source>
        <dbReference type="ARBA" id="ARBA00023002"/>
    </source>
</evidence>
<protein>
    <recommendedName>
        <fullName evidence="6">2-oxoglutarate dehydrogenase, mitochondrial</fullName>
    </recommendedName>
    <alternativeName>
        <fullName evidence="7">2-oxoglutarate dehydrogenase complex component E1</fullName>
    </alternativeName>
</protein>
<dbReference type="AlphaFoldDB" id="A0A0K8RIE9"/>
<evidence type="ECO:0000313" key="9">
    <source>
        <dbReference type="EMBL" id="JAA70279.1"/>
    </source>
</evidence>
<evidence type="ECO:0000256" key="4">
    <source>
        <dbReference type="ARBA" id="ARBA00023052"/>
    </source>
</evidence>
<dbReference type="GO" id="GO:0006099">
    <property type="term" value="P:tricarboxylic acid cycle"/>
    <property type="evidence" value="ECO:0007669"/>
    <property type="project" value="TreeGrafter"/>
</dbReference>
<dbReference type="Gene3D" id="1.10.287.1150">
    <property type="entry name" value="TPP helical domain"/>
    <property type="match status" value="1"/>
</dbReference>
<keyword evidence="4" id="KW-0786">Thiamine pyrophosphate</keyword>
<comment type="similarity">
    <text evidence="2">Belongs to the alpha-ketoglutarate dehydrogenase family.</text>
</comment>
<evidence type="ECO:0000256" key="7">
    <source>
        <dbReference type="ARBA" id="ARBA00042984"/>
    </source>
</evidence>
<evidence type="ECO:0000256" key="6">
    <source>
        <dbReference type="ARBA" id="ARBA00040267"/>
    </source>
</evidence>
<reference evidence="9" key="1">
    <citation type="submission" date="2012-12" db="EMBL/GenBank/DDBJ databases">
        <title>Identification and characterization of a phenylalanine ammonia-lyase gene family in Isatis indigotica Fort.</title>
        <authorList>
            <person name="Liu Q."/>
            <person name="Chen J."/>
            <person name="Zhou X."/>
            <person name="Di P."/>
            <person name="Xiao Y."/>
            <person name="Xuan H."/>
            <person name="Zhang L."/>
            <person name="Chen W."/>
        </authorList>
    </citation>
    <scope>NUCLEOTIDE SEQUENCE</scope>
    <source>
        <tissue evidence="9">Salivary gland</tissue>
    </source>
</reference>
<comment type="cofactor">
    <cofactor evidence="1">
        <name>thiamine diphosphate</name>
        <dbReference type="ChEBI" id="CHEBI:58937"/>
    </cofactor>
</comment>
<accession>A0A0K8RIE9</accession>
<dbReference type="PANTHER" id="PTHR23152:SF4">
    <property type="entry name" value="2-OXOADIPATE DEHYDROGENASE COMPLEX COMPONENT E1"/>
    <property type="match status" value="1"/>
</dbReference>
<sequence length="187" mass="19757">MDRARTLMSTLTPITRAALAQTPSGTAVVRPLKGRFGFDLDASLMPVRKYVTRAAAEPFLSGSSSVYVEEMYKAWTKDPSSVHKSWDVFFRGASSGLPPGEAYRSPPSLYMAPGAAPAPARVTSAALTAPAVVPAALPSAQAAPRDIDDHLSVQAIIRSYQVRGHLAAKLDPLGIVTASANSPLRLV</sequence>